<accession>A0A5S3WZP2</accession>
<dbReference type="GO" id="GO:0046872">
    <property type="term" value="F:metal ion binding"/>
    <property type="evidence" value="ECO:0007669"/>
    <property type="project" value="UniProtKB-KW"/>
</dbReference>
<evidence type="ECO:0000256" key="11">
    <source>
        <dbReference type="ARBA" id="ARBA00023014"/>
    </source>
</evidence>
<evidence type="ECO:0000259" key="16">
    <source>
        <dbReference type="PROSITE" id="PS51918"/>
    </source>
</evidence>
<dbReference type="InterPro" id="IPR022462">
    <property type="entry name" value="EpmB"/>
</dbReference>
<dbReference type="InterPro" id="IPR013785">
    <property type="entry name" value="Aldolase_TIM"/>
</dbReference>
<dbReference type="RefSeq" id="WP_138545236.1">
    <property type="nucleotide sequence ID" value="NZ_PNCJ01000017.1"/>
</dbReference>
<dbReference type="SUPFAM" id="SSF102114">
    <property type="entry name" value="Radical SAM enzymes"/>
    <property type="match status" value="1"/>
</dbReference>
<comment type="caution">
    <text evidence="17">The sequence shown here is derived from an EMBL/GenBank/DDBJ whole genome shotgun (WGS) entry which is preliminary data.</text>
</comment>
<evidence type="ECO:0000256" key="3">
    <source>
        <dbReference type="ARBA" id="ARBA00001966"/>
    </source>
</evidence>
<protein>
    <recommendedName>
        <fullName evidence="5">L-lysine 2,3-aminomutase</fullName>
    </recommendedName>
    <alternativeName>
        <fullName evidence="13">EF-P post-translational modification enzyme B</fullName>
    </alternativeName>
</protein>
<dbReference type="InterPro" id="IPR058240">
    <property type="entry name" value="rSAM_sf"/>
</dbReference>
<proteinExistence type="inferred from homology"/>
<comment type="similarity">
    <text evidence="4">Belongs to the radical SAM superfamily. KamA family.</text>
</comment>
<dbReference type="GO" id="GO:0016853">
    <property type="term" value="F:isomerase activity"/>
    <property type="evidence" value="ECO:0007669"/>
    <property type="project" value="UniProtKB-KW"/>
</dbReference>
<feature type="binding site" evidence="14">
    <location>
        <position position="124"/>
    </location>
    <ligand>
        <name>[4Fe-4S] cluster</name>
        <dbReference type="ChEBI" id="CHEBI:49883"/>
        <note>4Fe-4S-S-AdoMet</note>
    </ligand>
</feature>
<keyword evidence="6 14" id="KW-0004">4Fe-4S</keyword>
<dbReference type="Proteomes" id="UP000306719">
    <property type="component" value="Unassembled WGS sequence"/>
</dbReference>
<dbReference type="CDD" id="cd01335">
    <property type="entry name" value="Radical_SAM"/>
    <property type="match status" value="1"/>
</dbReference>
<gene>
    <name evidence="17" type="primary">epmB</name>
    <name evidence="17" type="ORF">CWB98_13000</name>
</gene>
<feature type="binding site" evidence="14">
    <location>
        <position position="121"/>
    </location>
    <ligand>
        <name>[4Fe-4S] cluster</name>
        <dbReference type="ChEBI" id="CHEBI:49883"/>
        <note>4Fe-4S-S-AdoMet</note>
    </ligand>
</feature>
<evidence type="ECO:0000256" key="10">
    <source>
        <dbReference type="ARBA" id="ARBA00023004"/>
    </source>
</evidence>
<evidence type="ECO:0000256" key="2">
    <source>
        <dbReference type="ARBA" id="ARBA00001933"/>
    </source>
</evidence>
<feature type="binding site" evidence="14">
    <location>
        <position position="117"/>
    </location>
    <ligand>
        <name>[4Fe-4S] cluster</name>
        <dbReference type="ChEBI" id="CHEBI:49883"/>
        <note>4Fe-4S-S-AdoMet</note>
    </ligand>
</feature>
<keyword evidence="11 14" id="KW-0411">Iron-sulfur</keyword>
<organism evidence="17 18">
    <name type="scientific">Pseudoalteromonas rubra</name>
    <dbReference type="NCBI Taxonomy" id="43658"/>
    <lineage>
        <taxon>Bacteria</taxon>
        <taxon>Pseudomonadati</taxon>
        <taxon>Pseudomonadota</taxon>
        <taxon>Gammaproteobacteria</taxon>
        <taxon>Alteromonadales</taxon>
        <taxon>Pseudoalteromonadaceae</taxon>
        <taxon>Pseudoalteromonas</taxon>
    </lineage>
</organism>
<evidence type="ECO:0000256" key="13">
    <source>
        <dbReference type="ARBA" id="ARBA00030756"/>
    </source>
</evidence>
<evidence type="ECO:0000313" key="17">
    <source>
        <dbReference type="EMBL" id="TMP36544.1"/>
    </source>
</evidence>
<evidence type="ECO:0000256" key="5">
    <source>
        <dbReference type="ARBA" id="ARBA00022363"/>
    </source>
</evidence>
<reference evidence="17 18" key="1">
    <citation type="submission" date="2018-01" db="EMBL/GenBank/DDBJ databases">
        <authorList>
            <person name="Paulsen S."/>
            <person name="Gram L.K."/>
        </authorList>
    </citation>
    <scope>NUCLEOTIDE SEQUENCE [LARGE SCALE GENOMIC DNA]</scope>
    <source>
        <strain evidence="17 18">S2599</strain>
    </source>
</reference>
<evidence type="ECO:0000256" key="6">
    <source>
        <dbReference type="ARBA" id="ARBA00022485"/>
    </source>
</evidence>
<evidence type="ECO:0000256" key="15">
    <source>
        <dbReference type="PIRSR" id="PIRSR603739-50"/>
    </source>
</evidence>
<dbReference type="InterPro" id="IPR007197">
    <property type="entry name" value="rSAM"/>
</dbReference>
<dbReference type="PROSITE" id="PS51918">
    <property type="entry name" value="RADICAL_SAM"/>
    <property type="match status" value="1"/>
</dbReference>
<dbReference type="Gene3D" id="3.20.20.70">
    <property type="entry name" value="Aldolase class I"/>
    <property type="match status" value="1"/>
</dbReference>
<comment type="cofactor">
    <cofactor evidence="3">
        <name>[4Fe-4S] cluster</name>
        <dbReference type="ChEBI" id="CHEBI:49883"/>
    </cofactor>
</comment>
<keyword evidence="12" id="KW-0413">Isomerase</keyword>
<dbReference type="SFLD" id="SFLDF00314">
    <property type="entry name" value="L-lysine_2_3-aminomutase_(yjeK"/>
    <property type="match status" value="1"/>
</dbReference>
<comment type="cofactor">
    <cofactor evidence="2 15">
        <name>pyridoxal 5'-phosphate</name>
        <dbReference type="ChEBI" id="CHEBI:597326"/>
    </cofactor>
</comment>
<dbReference type="OrthoDB" id="9770937at2"/>
<dbReference type="GO" id="GO:0051539">
    <property type="term" value="F:4 iron, 4 sulfur cluster binding"/>
    <property type="evidence" value="ECO:0007669"/>
    <property type="project" value="UniProtKB-KW"/>
</dbReference>
<dbReference type="PANTHER" id="PTHR30538">
    <property type="entry name" value="LYSINE 2,3-AMINOMUTASE-RELATED"/>
    <property type="match status" value="1"/>
</dbReference>
<evidence type="ECO:0000256" key="12">
    <source>
        <dbReference type="ARBA" id="ARBA00023235"/>
    </source>
</evidence>
<dbReference type="PANTHER" id="PTHR30538:SF1">
    <property type="entry name" value="L-LYSINE 2,3-AMINOMUTASE"/>
    <property type="match status" value="1"/>
</dbReference>
<keyword evidence="8 14" id="KW-0479">Metal-binding</keyword>
<evidence type="ECO:0000256" key="9">
    <source>
        <dbReference type="ARBA" id="ARBA00022898"/>
    </source>
</evidence>
<evidence type="ECO:0000256" key="14">
    <source>
        <dbReference type="PIRSR" id="PIRSR004911-1"/>
    </source>
</evidence>
<dbReference type="EMBL" id="PNCJ01000017">
    <property type="protein sequence ID" value="TMP36544.1"/>
    <property type="molecule type" value="Genomic_DNA"/>
</dbReference>
<dbReference type="PIRSF" id="PIRSF004911">
    <property type="entry name" value="DUF160"/>
    <property type="match status" value="1"/>
</dbReference>
<sequence length="339" mass="38344">MIQINEVNLHTNWQKELANVVTDADELLRLVGLEGYFSEQDLAAKRLFPLRVPRPFIAKMRYGDAQDPLLLQVLPQHQEFLAKSGFNKDPLDEQQAALPGLLHKYRSRVLLMLKTGCAVNCRYCFRRHFPYQENQLNKRTLHTVFDYLKAHPEINEVILSGGDPLMAKDDMLAWLIEHLEAIPHLRRLRVHTRLPVVIPARITDSLCDILSQSRLKPILVNHINHANEIDIHFSAAMQKLKRAGVMLLNQAVLLKGINDSLVAQQALSEALFDADILPYYLHLLDKVEGASHFDVAEQAAITLMHELLDALPGFLVPKLVREIGGQPSKTPIDLGLSPT</sequence>
<feature type="domain" description="Radical SAM core" evidence="16">
    <location>
        <begin position="103"/>
        <end position="318"/>
    </location>
</feature>
<keyword evidence="10" id="KW-0408">Iron</keyword>
<dbReference type="NCBIfam" id="TIGR00238">
    <property type="entry name" value="KamA family radical SAM protein"/>
    <property type="match status" value="1"/>
</dbReference>
<evidence type="ECO:0000256" key="8">
    <source>
        <dbReference type="ARBA" id="ARBA00022723"/>
    </source>
</evidence>
<evidence type="ECO:0000313" key="18">
    <source>
        <dbReference type="Proteomes" id="UP000306719"/>
    </source>
</evidence>
<reference evidence="18" key="2">
    <citation type="submission" date="2019-06" db="EMBL/GenBank/DDBJ databases">
        <title>Co-occurence of chitin degradation, pigmentation and bioactivity in marine Pseudoalteromonas.</title>
        <authorList>
            <person name="Sonnenschein E.C."/>
            <person name="Bech P.K."/>
        </authorList>
    </citation>
    <scope>NUCLEOTIDE SEQUENCE [LARGE SCALE GENOMIC DNA]</scope>
    <source>
        <strain evidence="18">S2599</strain>
    </source>
</reference>
<comment type="catalytic activity">
    <reaction evidence="1">
        <text>L-lysine = D-beta-lysine</text>
        <dbReference type="Rhea" id="RHEA:44148"/>
        <dbReference type="ChEBI" id="CHEBI:32551"/>
        <dbReference type="ChEBI" id="CHEBI:84138"/>
    </reaction>
</comment>
<feature type="modified residue" description="N6-(pyridoxal phosphate)lysine" evidence="15">
    <location>
        <position position="329"/>
    </location>
</feature>
<keyword evidence="7" id="KW-0949">S-adenosyl-L-methionine</keyword>
<dbReference type="SFLD" id="SFLDS00029">
    <property type="entry name" value="Radical_SAM"/>
    <property type="match status" value="1"/>
</dbReference>
<evidence type="ECO:0000256" key="4">
    <source>
        <dbReference type="ARBA" id="ARBA00008703"/>
    </source>
</evidence>
<evidence type="ECO:0000256" key="1">
    <source>
        <dbReference type="ARBA" id="ARBA00001352"/>
    </source>
</evidence>
<dbReference type="AlphaFoldDB" id="A0A5S3WZP2"/>
<dbReference type="SFLD" id="SFLDG01070">
    <property type="entry name" value="PLP-dependent"/>
    <property type="match status" value="1"/>
</dbReference>
<keyword evidence="9 15" id="KW-0663">Pyridoxal phosphate</keyword>
<evidence type="ECO:0000256" key="7">
    <source>
        <dbReference type="ARBA" id="ARBA00022691"/>
    </source>
</evidence>
<name>A0A5S3WZP2_9GAMM</name>
<dbReference type="Pfam" id="PF04055">
    <property type="entry name" value="Radical_SAM"/>
    <property type="match status" value="1"/>
</dbReference>
<dbReference type="InterPro" id="IPR003739">
    <property type="entry name" value="Lys_aminomutase/Glu_NH3_mut"/>
</dbReference>
<dbReference type="NCBIfam" id="TIGR03821">
    <property type="entry name" value="EFP_modif_epmB"/>
    <property type="match status" value="1"/>
</dbReference>